<evidence type="ECO:0000313" key="2">
    <source>
        <dbReference type="Proteomes" id="UP000634136"/>
    </source>
</evidence>
<keyword evidence="2" id="KW-1185">Reference proteome</keyword>
<protein>
    <submittedName>
        <fullName evidence="1">Uncharacterized protein</fullName>
    </submittedName>
</protein>
<comment type="caution">
    <text evidence="1">The sequence shown here is derived from an EMBL/GenBank/DDBJ whole genome shotgun (WGS) entry which is preliminary data.</text>
</comment>
<reference evidence="1" key="1">
    <citation type="submission" date="2020-09" db="EMBL/GenBank/DDBJ databases">
        <title>Genome-Enabled Discovery of Anthraquinone Biosynthesis in Senna tora.</title>
        <authorList>
            <person name="Kang S.-H."/>
            <person name="Pandey R.P."/>
            <person name="Lee C.-M."/>
            <person name="Sim J.-S."/>
            <person name="Jeong J.-T."/>
            <person name="Choi B.-S."/>
            <person name="Jung M."/>
            <person name="Ginzburg D."/>
            <person name="Zhao K."/>
            <person name="Won S.Y."/>
            <person name="Oh T.-J."/>
            <person name="Yu Y."/>
            <person name="Kim N.-H."/>
            <person name="Lee O.R."/>
            <person name="Lee T.-H."/>
            <person name="Bashyal P."/>
            <person name="Kim T.-S."/>
            <person name="Lee W.-H."/>
            <person name="Kawkins C."/>
            <person name="Kim C.-K."/>
            <person name="Kim J.S."/>
            <person name="Ahn B.O."/>
            <person name="Rhee S.Y."/>
            <person name="Sohng J.K."/>
        </authorList>
    </citation>
    <scope>NUCLEOTIDE SEQUENCE</scope>
    <source>
        <tissue evidence="1">Leaf</tissue>
    </source>
</reference>
<dbReference type="EMBL" id="JAAIUW010000008">
    <property type="protein sequence ID" value="KAF7822116.1"/>
    <property type="molecule type" value="Genomic_DNA"/>
</dbReference>
<organism evidence="1 2">
    <name type="scientific">Senna tora</name>
    <dbReference type="NCBI Taxonomy" id="362788"/>
    <lineage>
        <taxon>Eukaryota</taxon>
        <taxon>Viridiplantae</taxon>
        <taxon>Streptophyta</taxon>
        <taxon>Embryophyta</taxon>
        <taxon>Tracheophyta</taxon>
        <taxon>Spermatophyta</taxon>
        <taxon>Magnoliopsida</taxon>
        <taxon>eudicotyledons</taxon>
        <taxon>Gunneridae</taxon>
        <taxon>Pentapetalae</taxon>
        <taxon>rosids</taxon>
        <taxon>fabids</taxon>
        <taxon>Fabales</taxon>
        <taxon>Fabaceae</taxon>
        <taxon>Caesalpinioideae</taxon>
        <taxon>Cassia clade</taxon>
        <taxon>Senna</taxon>
    </lineage>
</organism>
<gene>
    <name evidence="1" type="ORF">G2W53_027571</name>
</gene>
<sequence>MGVGGAVSSMGFYAIIHAVDAEAERKSSGIS</sequence>
<proteinExistence type="predicted"/>
<accession>A0A834TJR4</accession>
<dbReference type="Proteomes" id="UP000634136">
    <property type="component" value="Unassembled WGS sequence"/>
</dbReference>
<evidence type="ECO:0000313" key="1">
    <source>
        <dbReference type="EMBL" id="KAF7822116.1"/>
    </source>
</evidence>
<dbReference type="AlphaFoldDB" id="A0A834TJR4"/>
<name>A0A834TJR4_9FABA</name>